<feature type="compositionally biased region" description="Polar residues" evidence="5">
    <location>
        <begin position="101"/>
        <end position="117"/>
    </location>
</feature>
<dbReference type="EMBL" id="JAGPXD010000001">
    <property type="protein sequence ID" value="KAH7374495.1"/>
    <property type="molecule type" value="Genomic_DNA"/>
</dbReference>
<proteinExistence type="inferred from homology"/>
<evidence type="ECO:0000256" key="1">
    <source>
        <dbReference type="ARBA" id="ARBA00007968"/>
    </source>
</evidence>
<feature type="repeat" description="WD" evidence="4">
    <location>
        <begin position="681"/>
        <end position="722"/>
    </location>
</feature>
<dbReference type="Proteomes" id="UP000813385">
    <property type="component" value="Unassembled WGS sequence"/>
</dbReference>
<evidence type="ECO:0000256" key="3">
    <source>
        <dbReference type="ARBA" id="ARBA00022737"/>
    </source>
</evidence>
<dbReference type="Gene3D" id="1.20.1280.50">
    <property type="match status" value="1"/>
</dbReference>
<dbReference type="SMART" id="SM00320">
    <property type="entry name" value="WD40"/>
    <property type="match status" value="6"/>
</dbReference>
<dbReference type="PROSITE" id="PS50181">
    <property type="entry name" value="FBOX"/>
    <property type="match status" value="1"/>
</dbReference>
<dbReference type="InterPro" id="IPR019775">
    <property type="entry name" value="WD40_repeat_CS"/>
</dbReference>
<dbReference type="PRINTS" id="PR00320">
    <property type="entry name" value="GPROTEINBRPT"/>
</dbReference>
<keyword evidence="8" id="KW-1185">Reference proteome</keyword>
<reference evidence="7" key="1">
    <citation type="journal article" date="2021" name="Nat. Commun.">
        <title>Genetic determinants of endophytism in the Arabidopsis root mycobiome.</title>
        <authorList>
            <person name="Mesny F."/>
            <person name="Miyauchi S."/>
            <person name="Thiergart T."/>
            <person name="Pickel B."/>
            <person name="Atanasova L."/>
            <person name="Karlsson M."/>
            <person name="Huettel B."/>
            <person name="Barry K.W."/>
            <person name="Haridas S."/>
            <person name="Chen C."/>
            <person name="Bauer D."/>
            <person name="Andreopoulos W."/>
            <person name="Pangilinan J."/>
            <person name="LaButti K."/>
            <person name="Riley R."/>
            <person name="Lipzen A."/>
            <person name="Clum A."/>
            <person name="Drula E."/>
            <person name="Henrissat B."/>
            <person name="Kohler A."/>
            <person name="Grigoriev I.V."/>
            <person name="Martin F.M."/>
            <person name="Hacquard S."/>
        </authorList>
    </citation>
    <scope>NUCLEOTIDE SEQUENCE</scope>
    <source>
        <strain evidence="7">MPI-CAGE-AT-0016</strain>
    </source>
</reference>
<dbReference type="Pfam" id="PF00400">
    <property type="entry name" value="WD40"/>
    <property type="match status" value="6"/>
</dbReference>
<protein>
    <submittedName>
        <fullName evidence="7">Beta-TrCP</fullName>
    </submittedName>
</protein>
<dbReference type="GO" id="GO:0005737">
    <property type="term" value="C:cytoplasm"/>
    <property type="evidence" value="ECO:0007669"/>
    <property type="project" value="TreeGrafter"/>
</dbReference>
<keyword evidence="2 4" id="KW-0853">WD repeat</keyword>
<accession>A0A8K0X921</accession>
<feature type="domain" description="F-box" evidence="6">
    <location>
        <begin position="331"/>
        <end position="377"/>
    </location>
</feature>
<dbReference type="CDD" id="cd00200">
    <property type="entry name" value="WD40"/>
    <property type="match status" value="1"/>
</dbReference>
<dbReference type="InterPro" id="IPR001810">
    <property type="entry name" value="F-box_dom"/>
</dbReference>
<dbReference type="PROSITE" id="PS50082">
    <property type="entry name" value="WD_REPEATS_2"/>
    <property type="match status" value="5"/>
</dbReference>
<evidence type="ECO:0000259" key="6">
    <source>
        <dbReference type="PROSITE" id="PS50181"/>
    </source>
</evidence>
<feature type="repeat" description="WD" evidence="4">
    <location>
        <begin position="559"/>
        <end position="598"/>
    </location>
</feature>
<dbReference type="GO" id="GO:0010992">
    <property type="term" value="P:ubiquitin recycling"/>
    <property type="evidence" value="ECO:0007669"/>
    <property type="project" value="TreeGrafter"/>
</dbReference>
<dbReference type="OrthoDB" id="19711at2759"/>
<dbReference type="GO" id="GO:0005634">
    <property type="term" value="C:nucleus"/>
    <property type="evidence" value="ECO:0007669"/>
    <property type="project" value="TreeGrafter"/>
</dbReference>
<dbReference type="SUPFAM" id="SSF50978">
    <property type="entry name" value="WD40 repeat-like"/>
    <property type="match status" value="1"/>
</dbReference>
<evidence type="ECO:0000256" key="5">
    <source>
        <dbReference type="SAM" id="MobiDB-lite"/>
    </source>
</evidence>
<feature type="region of interest" description="Disordered" evidence="5">
    <location>
        <begin position="156"/>
        <end position="183"/>
    </location>
</feature>
<name>A0A8K0X921_9PEZI</name>
<dbReference type="PROSITE" id="PS00678">
    <property type="entry name" value="WD_REPEATS_1"/>
    <property type="match status" value="3"/>
</dbReference>
<feature type="repeat" description="WD" evidence="4">
    <location>
        <begin position="433"/>
        <end position="472"/>
    </location>
</feature>
<dbReference type="GO" id="GO:0043161">
    <property type="term" value="P:proteasome-mediated ubiquitin-dependent protein catabolic process"/>
    <property type="evidence" value="ECO:0007669"/>
    <property type="project" value="TreeGrafter"/>
</dbReference>
<dbReference type="InterPro" id="IPR036047">
    <property type="entry name" value="F-box-like_dom_sf"/>
</dbReference>
<organism evidence="7 8">
    <name type="scientific">Plectosphaerella cucumerina</name>
    <dbReference type="NCBI Taxonomy" id="40658"/>
    <lineage>
        <taxon>Eukaryota</taxon>
        <taxon>Fungi</taxon>
        <taxon>Dikarya</taxon>
        <taxon>Ascomycota</taxon>
        <taxon>Pezizomycotina</taxon>
        <taxon>Sordariomycetes</taxon>
        <taxon>Hypocreomycetidae</taxon>
        <taxon>Glomerellales</taxon>
        <taxon>Plectosphaerellaceae</taxon>
        <taxon>Plectosphaerella</taxon>
    </lineage>
</organism>
<comment type="similarity">
    <text evidence="1">Belongs to the WD repeat MET30/SCONB/SCON-2 family.</text>
</comment>
<keyword evidence="3" id="KW-0677">Repeat</keyword>
<evidence type="ECO:0000313" key="8">
    <source>
        <dbReference type="Proteomes" id="UP000813385"/>
    </source>
</evidence>
<dbReference type="GO" id="GO:0043130">
    <property type="term" value="F:ubiquitin binding"/>
    <property type="evidence" value="ECO:0007669"/>
    <property type="project" value="TreeGrafter"/>
</dbReference>
<dbReference type="SUPFAM" id="SSF81383">
    <property type="entry name" value="F-box domain"/>
    <property type="match status" value="1"/>
</dbReference>
<evidence type="ECO:0000256" key="2">
    <source>
        <dbReference type="ARBA" id="ARBA00022574"/>
    </source>
</evidence>
<dbReference type="InterPro" id="IPR015943">
    <property type="entry name" value="WD40/YVTN_repeat-like_dom_sf"/>
</dbReference>
<dbReference type="InterPro" id="IPR036322">
    <property type="entry name" value="WD40_repeat_dom_sf"/>
</dbReference>
<feature type="repeat" description="WD" evidence="4">
    <location>
        <begin position="639"/>
        <end position="680"/>
    </location>
</feature>
<comment type="caution">
    <text evidence="7">The sequence shown here is derived from an EMBL/GenBank/DDBJ whole genome shotgun (WGS) entry which is preliminary data.</text>
</comment>
<evidence type="ECO:0000256" key="4">
    <source>
        <dbReference type="PROSITE-ProRule" id="PRU00221"/>
    </source>
</evidence>
<sequence>MAEQRPTTTKTMQSRVFAVSDWAPVQEAALDDDAASSSTAAAATVVVTVDSRNENRIRSMSHSLLGRRPRPESFVFPASQTVNQDSLALHLGGLDVRSPNDEQTLSPSSGSNMNPKNKNTHGHSRSVSAAAPVPGGFKTLMRRASMSLKGMVHHSKRHSVAHHPDNTTNSGDFPRPVTSHALSPSPWQRLRHAAHLGHHRASHGAAELERPRFVDPFPSSSALPTPGSSAAPPYIPRNTGGAAKAAAAAAQQYQNQYQGRQVSPPPALRNRNWLGDFGVLRKNNSNDRESGIGIMVTGPDEAAADTDTAVDDDEDQDVNVSGLQDANISRVDFVARVPVELAIQILSCLDCAALASASLVSRRWNDVVASQHVWRESFLRAKTTTYATGRAVAPGTALGVPAVKPEVNWRELYRVREELDHSWKIGSAKPIYLNGHQDSIYCLQFDESKIVTGSRDRTIRIWDMHTLECRLVIGPPAVVHDASLLIDPNGQPMHYACRNDNERDEERVDSFPSISSFDQYHDASILCLQYDDRILVTGSSDGTCIVHDATNGYRPLQRLRRHSAAVLDLAFDDRHIVTCSKDHSICVWERATGRLLRQLSGHGGPVNAVQLRGNTIVSCSGDFRVKLWNVDTGKCIREFVGHTKGLACSQFTEDGRFVASAGNDKVIRIWDANTGECVREITAHDNLVRSLHVDSVSGRLVSGSYDTDIKVFDLETGRQLIDFPRWHASWVLSAKSDYRRIVSTGQDPKILIMDFGAEIRGIEALESMPALALEAATTQGSAV</sequence>
<gene>
    <name evidence="7" type="ORF">B0T11DRAFT_268685</name>
</gene>
<dbReference type="PANTHER" id="PTHR19849">
    <property type="entry name" value="PHOSPHOLIPASE A-2-ACTIVATING PROTEIN"/>
    <property type="match status" value="1"/>
</dbReference>
<feature type="region of interest" description="Disordered" evidence="5">
    <location>
        <begin position="93"/>
        <end position="134"/>
    </location>
</feature>
<dbReference type="AlphaFoldDB" id="A0A8K0X921"/>
<feature type="repeat" description="WD" evidence="4">
    <location>
        <begin position="599"/>
        <end position="638"/>
    </location>
</feature>
<dbReference type="PANTHER" id="PTHR19849:SF1">
    <property type="entry name" value="F-BOX_WD REPEAT-CONTAINING PROTEIN 7"/>
    <property type="match status" value="1"/>
</dbReference>
<dbReference type="InterPro" id="IPR001680">
    <property type="entry name" value="WD40_rpt"/>
</dbReference>
<dbReference type="InterPro" id="IPR020472">
    <property type="entry name" value="WD40_PAC1"/>
</dbReference>
<dbReference type="Gene3D" id="2.130.10.10">
    <property type="entry name" value="YVTN repeat-like/Quinoprotein amine dehydrogenase"/>
    <property type="match status" value="2"/>
</dbReference>
<dbReference type="Pfam" id="PF12937">
    <property type="entry name" value="F-box-like"/>
    <property type="match status" value="1"/>
</dbReference>
<dbReference type="SMART" id="SM00256">
    <property type="entry name" value="FBOX"/>
    <property type="match status" value="1"/>
</dbReference>
<dbReference type="PROSITE" id="PS50294">
    <property type="entry name" value="WD_REPEATS_REGION"/>
    <property type="match status" value="3"/>
</dbReference>
<evidence type="ECO:0000313" key="7">
    <source>
        <dbReference type="EMBL" id="KAH7374495.1"/>
    </source>
</evidence>